<comment type="caution">
    <text evidence="3">The sequence shown here is derived from an EMBL/GenBank/DDBJ whole genome shotgun (WGS) entry which is preliminary data.</text>
</comment>
<dbReference type="Pfam" id="PF05170">
    <property type="entry name" value="AsmA"/>
    <property type="match status" value="2"/>
</dbReference>
<reference evidence="3" key="1">
    <citation type="submission" date="2021-11" db="EMBL/GenBank/DDBJ databases">
        <title>Draft genome sequence of Alcaligenes endophyticus type strain CCUG 75668T.</title>
        <authorList>
            <person name="Salva-Serra F."/>
            <person name="Duran R.E."/>
            <person name="Seeger M."/>
            <person name="Moore E.R.B."/>
            <person name="Jaen-Luchoro D."/>
        </authorList>
    </citation>
    <scope>NUCLEOTIDE SEQUENCE</scope>
    <source>
        <strain evidence="3">CCUG 75668</strain>
    </source>
</reference>
<evidence type="ECO:0000259" key="2">
    <source>
        <dbReference type="Pfam" id="PF05170"/>
    </source>
</evidence>
<dbReference type="PANTHER" id="PTHR30441:SF4">
    <property type="entry name" value="PROTEIN ASMA"/>
    <property type="match status" value="1"/>
</dbReference>
<name>A0ABT8EMC9_9BURK</name>
<dbReference type="InterPro" id="IPR007844">
    <property type="entry name" value="AsmA"/>
</dbReference>
<evidence type="ECO:0000313" key="3">
    <source>
        <dbReference type="EMBL" id="MDN4122445.1"/>
    </source>
</evidence>
<keyword evidence="4" id="KW-1185">Reference proteome</keyword>
<protein>
    <submittedName>
        <fullName evidence="3">AsmA family protein</fullName>
    </submittedName>
</protein>
<dbReference type="InterPro" id="IPR052894">
    <property type="entry name" value="AsmA-related"/>
</dbReference>
<feature type="domain" description="AsmA" evidence="2">
    <location>
        <begin position="514"/>
        <end position="759"/>
    </location>
</feature>
<dbReference type="PANTHER" id="PTHR30441">
    <property type="entry name" value="DUF748 DOMAIN-CONTAINING PROTEIN"/>
    <property type="match status" value="1"/>
</dbReference>
<feature type="domain" description="AsmA" evidence="2">
    <location>
        <begin position="9"/>
        <end position="267"/>
    </location>
</feature>
<dbReference type="RefSeq" id="WP_266123338.1">
    <property type="nucleotide sequence ID" value="NZ_JAJHNU010000004.1"/>
</dbReference>
<organism evidence="3 4">
    <name type="scientific">Alcaligenes endophyticus</name>
    <dbReference type="NCBI Taxonomy" id="1929088"/>
    <lineage>
        <taxon>Bacteria</taxon>
        <taxon>Pseudomonadati</taxon>
        <taxon>Pseudomonadota</taxon>
        <taxon>Betaproteobacteria</taxon>
        <taxon>Burkholderiales</taxon>
        <taxon>Alcaligenaceae</taxon>
        <taxon>Alcaligenes</taxon>
    </lineage>
</organism>
<sequence length="901" mass="99049">MKVWFKRGLFALVALAIIALVGGAIFLLTFNPNSYKQKLADVVYQKYQRTLKIDGEIELSLFPRIGLSVQGLSLSDRNSADTFASLESARFAVALWPLISNRLVVDHVAVTGFKAWIVREEDGSFNFDDLWQAPPAGTDQAKGSALNWLSAAHAAKAPAEDEAVVAKQPTEQDGSSSLTDRLAQRAVDDTDFQIDIAGLSLRKGEIHFYSKRSNTTARLLDLELNTGRVTFGQPFDVDMKAQLRGDYPSISAELNGQAQLKLEPSIQSYAAQRLDVRVNGRFDQLEAQSVSVKGNIAYNVLLRQFQATQLETNLQGQWLGVHPIQNLQASLSSPRFMIDQAGDLLSFEKLALRANGKTQEQALELAVDVPRMAVSASEASAEPLTATFKLTGPRVLGLALHLKGLTGNSEKLYFDDARLEAAFKRGTRVAQWKAASPAEWQPAGQWIKLHDIQSSLRVEDEASKGSRYNLPISGTADLNIGQSIYSSVLAVQTDEARSQLAFDLRPDAVGSLLTLGLDAESVNWDELQSIFVAAAPQLEAEKVAEPEQNAEQTDAAEAAATPPNVEPVVEEELASTQDPLSWLEQLRVKATLNIQALRAHGLRLSDVQAQLESDAKNLQLKSLRAQLYEGELQAKASLSREYKYQLDMDLQKVQLGSLLLDGWGNDYMYGLANVKLQLQTQGSTRAASLAALDGQLRLQVQEGGWRGIDLTQRVRDINEAIRNAFSGDVPALPSEAQWQERTVFKQLQSQVSFKQGQGTVKTLQLDMPWLRVTQSKPASVDLLSGQLDMVLLLRLPASMNAEERKLWQSLRNVALPLSISGPLDALQYRIQWQEIKSTVIQKALSEGLLDLFEKQSPVELLQEEQQANAGMVGQKLGELLQANVPPDSKSLGQTIKNLLGQ</sequence>
<evidence type="ECO:0000313" key="4">
    <source>
        <dbReference type="Proteomes" id="UP001168613"/>
    </source>
</evidence>
<feature type="region of interest" description="Disordered" evidence="1">
    <location>
        <begin position="543"/>
        <end position="565"/>
    </location>
</feature>
<dbReference type="Proteomes" id="UP001168613">
    <property type="component" value="Unassembled WGS sequence"/>
</dbReference>
<dbReference type="EMBL" id="JAJHNU010000004">
    <property type="protein sequence ID" value="MDN4122445.1"/>
    <property type="molecule type" value="Genomic_DNA"/>
</dbReference>
<feature type="compositionally biased region" description="Low complexity" evidence="1">
    <location>
        <begin position="547"/>
        <end position="565"/>
    </location>
</feature>
<accession>A0ABT8EMC9</accession>
<evidence type="ECO:0000256" key="1">
    <source>
        <dbReference type="SAM" id="MobiDB-lite"/>
    </source>
</evidence>
<gene>
    <name evidence="3" type="ORF">LMS43_14210</name>
</gene>
<proteinExistence type="predicted"/>